<evidence type="ECO:0000256" key="3">
    <source>
        <dbReference type="ARBA" id="ARBA00022490"/>
    </source>
</evidence>
<dbReference type="InterPro" id="IPR010978">
    <property type="entry name" value="tRNA-bd_arm"/>
</dbReference>
<keyword evidence="18" id="KW-1185">Reference proteome</keyword>
<evidence type="ECO:0000259" key="15">
    <source>
        <dbReference type="Pfam" id="PF08264"/>
    </source>
</evidence>
<dbReference type="EMBL" id="FNSA01000003">
    <property type="protein sequence ID" value="SEC25176.1"/>
    <property type="molecule type" value="Genomic_DNA"/>
</dbReference>
<dbReference type="FunFam" id="1.10.287.380:FF:000001">
    <property type="entry name" value="Valine--tRNA ligase"/>
    <property type="match status" value="1"/>
</dbReference>
<dbReference type="InterPro" id="IPR002303">
    <property type="entry name" value="Valyl-tRNA_ligase"/>
</dbReference>
<feature type="short sequence motif" description="'KMSKS' region" evidence="12">
    <location>
        <begin position="547"/>
        <end position="551"/>
    </location>
</feature>
<dbReference type="OrthoDB" id="9810365at2"/>
<dbReference type="GO" id="GO:0005524">
    <property type="term" value="F:ATP binding"/>
    <property type="evidence" value="ECO:0007669"/>
    <property type="project" value="UniProtKB-UniRule"/>
</dbReference>
<comment type="similarity">
    <text evidence="11 12">Belongs to the class-I aminoacyl-tRNA synthetase family. ValS type 1 subfamily.</text>
</comment>
<dbReference type="NCBIfam" id="NF004349">
    <property type="entry name" value="PRK05729.1"/>
    <property type="match status" value="1"/>
</dbReference>
<dbReference type="STRING" id="57704.SAMN04489793_1896"/>
<evidence type="ECO:0000256" key="1">
    <source>
        <dbReference type="ARBA" id="ARBA00004496"/>
    </source>
</evidence>
<evidence type="ECO:0000256" key="12">
    <source>
        <dbReference type="HAMAP-Rule" id="MF_02004"/>
    </source>
</evidence>
<dbReference type="CDD" id="cd00817">
    <property type="entry name" value="ValRS_core"/>
    <property type="match status" value="1"/>
</dbReference>
<evidence type="ECO:0000313" key="18">
    <source>
        <dbReference type="Proteomes" id="UP000182241"/>
    </source>
</evidence>
<evidence type="ECO:0000256" key="4">
    <source>
        <dbReference type="ARBA" id="ARBA00022598"/>
    </source>
</evidence>
<dbReference type="SUPFAM" id="SSF46589">
    <property type="entry name" value="tRNA-binding arm"/>
    <property type="match status" value="1"/>
</dbReference>
<dbReference type="Pfam" id="PF00133">
    <property type="entry name" value="tRNA-synt_1"/>
    <property type="match status" value="1"/>
</dbReference>
<protein>
    <recommendedName>
        <fullName evidence="12">Valine--tRNA ligase</fullName>
        <ecNumber evidence="12">6.1.1.9</ecNumber>
    </recommendedName>
    <alternativeName>
        <fullName evidence="12">Valyl-tRNA synthetase</fullName>
        <shortName evidence="12">ValRS</shortName>
    </alternativeName>
</protein>
<keyword evidence="4 12" id="KW-0436">Ligase</keyword>
<dbReference type="InterPro" id="IPR009008">
    <property type="entry name" value="Val/Leu/Ile-tRNA-synth_edit"/>
</dbReference>
<evidence type="ECO:0000259" key="14">
    <source>
        <dbReference type="Pfam" id="PF00133"/>
    </source>
</evidence>
<feature type="domain" description="Methionyl/Valyl/Leucyl/Isoleucyl-tRNA synthetase anticodon-binding" evidence="15">
    <location>
        <begin position="628"/>
        <end position="776"/>
    </location>
</feature>
<dbReference type="InterPro" id="IPR033705">
    <property type="entry name" value="Anticodon_Ia_Val"/>
</dbReference>
<evidence type="ECO:0000256" key="6">
    <source>
        <dbReference type="ARBA" id="ARBA00022840"/>
    </source>
</evidence>
<feature type="short sequence motif" description="'HIGH' region" evidence="12">
    <location>
        <begin position="61"/>
        <end position="71"/>
    </location>
</feature>
<keyword evidence="8 12" id="KW-0175">Coiled coil</keyword>
<dbReference type="GO" id="GO:0002161">
    <property type="term" value="F:aminoacyl-tRNA deacylase activity"/>
    <property type="evidence" value="ECO:0007669"/>
    <property type="project" value="InterPro"/>
</dbReference>
<evidence type="ECO:0000256" key="5">
    <source>
        <dbReference type="ARBA" id="ARBA00022741"/>
    </source>
</evidence>
<name>A0A1H4R010_TSUTY</name>
<dbReference type="InterPro" id="IPR013155">
    <property type="entry name" value="M/V/L/I-tRNA-synth_anticd-bd"/>
</dbReference>
<keyword evidence="3 12" id="KW-0963">Cytoplasm</keyword>
<dbReference type="HAMAP" id="MF_02004">
    <property type="entry name" value="Val_tRNA_synth_type1"/>
    <property type="match status" value="1"/>
</dbReference>
<dbReference type="InterPro" id="IPR002300">
    <property type="entry name" value="aa-tRNA-synth_Ia"/>
</dbReference>
<dbReference type="GO" id="GO:0004832">
    <property type="term" value="F:valine-tRNA ligase activity"/>
    <property type="evidence" value="ECO:0007669"/>
    <property type="project" value="UniProtKB-UniRule"/>
</dbReference>
<dbReference type="CDD" id="cd07962">
    <property type="entry name" value="Anticodon_Ia_Val"/>
    <property type="match status" value="1"/>
</dbReference>
<comment type="domain">
    <text evidence="12">The C-terminal coiled-coil domain is crucial for aminoacylation activity.</text>
</comment>
<dbReference type="InterPro" id="IPR014729">
    <property type="entry name" value="Rossmann-like_a/b/a_fold"/>
</dbReference>
<comment type="function">
    <text evidence="12">Catalyzes the attachment of valine to tRNA(Val). As ValRS can inadvertently accommodate and process structurally similar amino acids such as threonine, to avoid such errors, it has a 'posttransfer' editing activity that hydrolyzes mischarged Thr-tRNA(Val) in a tRNA-dependent manner.</text>
</comment>
<dbReference type="GO" id="GO:0006438">
    <property type="term" value="P:valyl-tRNA aminoacylation"/>
    <property type="evidence" value="ECO:0007669"/>
    <property type="project" value="UniProtKB-UniRule"/>
</dbReference>
<evidence type="ECO:0000256" key="9">
    <source>
        <dbReference type="ARBA" id="ARBA00023146"/>
    </source>
</evidence>
<evidence type="ECO:0000256" key="10">
    <source>
        <dbReference type="ARBA" id="ARBA00047552"/>
    </source>
</evidence>
<comment type="catalytic activity">
    <reaction evidence="10 12">
        <text>tRNA(Val) + L-valine + ATP = L-valyl-tRNA(Val) + AMP + diphosphate</text>
        <dbReference type="Rhea" id="RHEA:10704"/>
        <dbReference type="Rhea" id="RHEA-COMP:9672"/>
        <dbReference type="Rhea" id="RHEA-COMP:9708"/>
        <dbReference type="ChEBI" id="CHEBI:30616"/>
        <dbReference type="ChEBI" id="CHEBI:33019"/>
        <dbReference type="ChEBI" id="CHEBI:57762"/>
        <dbReference type="ChEBI" id="CHEBI:78442"/>
        <dbReference type="ChEBI" id="CHEBI:78537"/>
        <dbReference type="ChEBI" id="CHEBI:456215"/>
        <dbReference type="EC" id="6.1.1.9"/>
    </reaction>
</comment>
<comment type="domain">
    <text evidence="12">ValRS has two distinct active sites: one for aminoacylation and one for editing. The misactivated threonine is translocated from the active site to the editing site.</text>
</comment>
<dbReference type="FunFam" id="3.40.50.620:FF:000098">
    <property type="entry name" value="Valine--tRNA ligase"/>
    <property type="match status" value="1"/>
</dbReference>
<organism evidence="17 18">
    <name type="scientific">Tsukamurella tyrosinosolvens</name>
    <dbReference type="NCBI Taxonomy" id="57704"/>
    <lineage>
        <taxon>Bacteria</taxon>
        <taxon>Bacillati</taxon>
        <taxon>Actinomycetota</taxon>
        <taxon>Actinomycetes</taxon>
        <taxon>Mycobacteriales</taxon>
        <taxon>Tsukamurellaceae</taxon>
        <taxon>Tsukamurella</taxon>
    </lineage>
</organism>
<dbReference type="Pfam" id="PF08264">
    <property type="entry name" value="Anticodon_1"/>
    <property type="match status" value="1"/>
</dbReference>
<dbReference type="AlphaFoldDB" id="A0A1H4R010"/>
<dbReference type="GO" id="GO:0005829">
    <property type="term" value="C:cytosol"/>
    <property type="evidence" value="ECO:0007669"/>
    <property type="project" value="TreeGrafter"/>
</dbReference>
<dbReference type="SUPFAM" id="SSF47323">
    <property type="entry name" value="Anticodon-binding domain of a subclass of class I aminoacyl-tRNA synthetases"/>
    <property type="match status" value="1"/>
</dbReference>
<keyword evidence="5 12" id="KW-0547">Nucleotide-binding</keyword>
<evidence type="ECO:0000256" key="13">
    <source>
        <dbReference type="SAM" id="MobiDB-lite"/>
    </source>
</evidence>
<feature type="binding site" evidence="12">
    <location>
        <position position="550"/>
    </location>
    <ligand>
        <name>ATP</name>
        <dbReference type="ChEBI" id="CHEBI:30616"/>
    </ligand>
</feature>
<dbReference type="Gene3D" id="1.10.730.10">
    <property type="entry name" value="Isoleucyl-tRNA Synthetase, Domain 1"/>
    <property type="match status" value="1"/>
</dbReference>
<dbReference type="KEGG" id="tsm:ASU32_08300"/>
<feature type="region of interest" description="Disordered" evidence="13">
    <location>
        <begin position="1"/>
        <end position="20"/>
    </location>
</feature>
<evidence type="ECO:0000256" key="7">
    <source>
        <dbReference type="ARBA" id="ARBA00022917"/>
    </source>
</evidence>
<dbReference type="InterPro" id="IPR009080">
    <property type="entry name" value="tRNAsynth_Ia_anticodon-bd"/>
</dbReference>
<dbReference type="SUPFAM" id="SSF50677">
    <property type="entry name" value="ValRS/IleRS/LeuRS editing domain"/>
    <property type="match status" value="1"/>
</dbReference>
<dbReference type="EC" id="6.1.1.9" evidence="12"/>
<dbReference type="InterPro" id="IPR019499">
    <property type="entry name" value="Val-tRNA_synth_tRNA-bd"/>
</dbReference>
<dbReference type="RefSeq" id="WP_068742545.1">
    <property type="nucleotide sequence ID" value="NZ_CBDRGN010000001.1"/>
</dbReference>
<feature type="domain" description="Valyl-tRNA synthetase tRNA-binding arm" evidence="16">
    <location>
        <begin position="834"/>
        <end position="899"/>
    </location>
</feature>
<evidence type="ECO:0000259" key="16">
    <source>
        <dbReference type="Pfam" id="PF10458"/>
    </source>
</evidence>
<comment type="subunit">
    <text evidence="2 12">Monomer.</text>
</comment>
<reference evidence="18" key="1">
    <citation type="submission" date="2016-10" db="EMBL/GenBank/DDBJ databases">
        <authorList>
            <person name="Varghese N."/>
            <person name="Submissions S."/>
        </authorList>
    </citation>
    <scope>NUCLEOTIDE SEQUENCE [LARGE SCALE GENOMIC DNA]</scope>
    <source>
        <strain evidence="18">DSM 44234</strain>
    </source>
</reference>
<keyword evidence="7 12" id="KW-0648">Protein biosynthesis</keyword>
<evidence type="ECO:0000313" key="17">
    <source>
        <dbReference type="EMBL" id="SEC25176.1"/>
    </source>
</evidence>
<accession>A0A1H4R010</accession>
<dbReference type="PRINTS" id="PR00986">
    <property type="entry name" value="TRNASYNTHVAL"/>
</dbReference>
<dbReference type="SUPFAM" id="SSF52374">
    <property type="entry name" value="Nucleotidylyl transferase"/>
    <property type="match status" value="1"/>
</dbReference>
<keyword evidence="6 12" id="KW-0067">ATP-binding</keyword>
<dbReference type="Gene3D" id="1.10.287.380">
    <property type="entry name" value="Valyl-tRNA synthetase, C-terminal domain"/>
    <property type="match status" value="1"/>
</dbReference>
<dbReference type="PANTHER" id="PTHR11946">
    <property type="entry name" value="VALYL-TRNA SYNTHETASES"/>
    <property type="match status" value="1"/>
</dbReference>
<dbReference type="FunFam" id="3.40.50.620:FF:000032">
    <property type="entry name" value="Valine--tRNA ligase"/>
    <property type="match status" value="1"/>
</dbReference>
<evidence type="ECO:0000256" key="8">
    <source>
        <dbReference type="ARBA" id="ARBA00023054"/>
    </source>
</evidence>
<gene>
    <name evidence="12" type="primary">valS</name>
    <name evidence="17" type="ORF">SAMN04489793_1896</name>
</gene>
<dbReference type="Proteomes" id="UP000182241">
    <property type="component" value="Unassembled WGS sequence"/>
</dbReference>
<dbReference type="Gene3D" id="3.40.50.620">
    <property type="entry name" value="HUPs"/>
    <property type="match status" value="2"/>
</dbReference>
<dbReference type="NCBIfam" id="TIGR00422">
    <property type="entry name" value="valS"/>
    <property type="match status" value="1"/>
</dbReference>
<dbReference type="PANTHER" id="PTHR11946:SF93">
    <property type="entry name" value="VALINE--TRNA LIGASE, CHLOROPLASTIC_MITOCHONDRIAL 2"/>
    <property type="match status" value="1"/>
</dbReference>
<dbReference type="InterPro" id="IPR001412">
    <property type="entry name" value="aa-tRNA-synth_I_CS"/>
</dbReference>
<dbReference type="Pfam" id="PF10458">
    <property type="entry name" value="Val_tRNA-synt_C"/>
    <property type="match status" value="1"/>
</dbReference>
<evidence type="ECO:0000256" key="2">
    <source>
        <dbReference type="ARBA" id="ARBA00011245"/>
    </source>
</evidence>
<proteinExistence type="inferred from homology"/>
<keyword evidence="9 12" id="KW-0030">Aminoacyl-tRNA synthetase</keyword>
<evidence type="ECO:0000256" key="11">
    <source>
        <dbReference type="ARBA" id="ARBA00060830"/>
    </source>
</evidence>
<dbReference type="InterPro" id="IPR037118">
    <property type="entry name" value="Val-tRNA_synth_C_sf"/>
</dbReference>
<comment type="subcellular location">
    <subcellularLocation>
        <location evidence="1 12">Cytoplasm</location>
    </subcellularLocation>
</comment>
<feature type="coiled-coil region" evidence="12">
    <location>
        <begin position="832"/>
        <end position="894"/>
    </location>
</feature>
<sequence length="903" mass="99484">MTTEPQNAAPADPGTAADRLPAAWEPGAVEADIYRGWVDAGYFTADNTSPKPAFSVVLPPPNVTGSLHLGHALDQTITDALCRRKRMQGYEVLWLPGTDHAGIATQSLVEKQLAAEGTSRREIGREKFLERAWAFKEASHGNITGQMRRIGVGVDWSRERFTMDEGLSRAVQTIFKQLFDAGLIYRAERLVNWSPVLQTGISDLEVDHKEVDGELVSFRYGSLNDDEPHIVCATTRLETMLGDTAIAVHPDDERYRALVGTTLEHPFLDRRIPVVADDYVDPEFGSGAVKITPAHDPNDFALGQRHDLPMPTVMDETAHIVGTGTQFDGLDRFAARKAIREALAEQGRIVKEVRPYRHSVGHSERSGEPIEPRLSMQWWVKVDRLSKAAGDAVRSGDTTIVPESLAPRFFDWVDEMHDWNISRQLWWGHRIPVWYGPADAEGNRDVVCCGPDDAPPAGYEQDPDVLDTWFSSGLFPFSTMGWPEQTADLDKFYPTSTLVTGYDIIFFWVARMMMFGTFLGEEPHAPGKVPFHEILLHGLVRDEFGRKMSKSKGNGIDPLDWVDEYGADALRFTLARGTIPGADLNVGADAAASSRKFATKLFNATKLALMNDARVGELPDRAALTDADRWILDRLAAVQAEADAAFDDNELGKACEALYHFAWDELCDWYLEVSKLQLQGDDDEVAENTRLVLGKALDVVLRMLHPTMPFVTEVLWKALTGGTSLVIAEWPSRDWAPAEIPADGVESARRFADLQRLVTEIRRFRSDQLLKPGQRVAARLTGLDEAGLTSLAAAAANLCRLTPPEDGFAATASLEVRLVGGTVTVELDTSGTVDLGAERARLEKDLKAAQKELDGTSVKLGNEAFLAKAPDAVVDKIRTRQTVAQEEVERLTARIAQLGGGAA</sequence>
<feature type="domain" description="Aminoacyl-tRNA synthetase class Ia" evidence="14">
    <location>
        <begin position="33"/>
        <end position="585"/>
    </location>
</feature>
<dbReference type="PROSITE" id="PS00178">
    <property type="entry name" value="AA_TRNA_LIGASE_I"/>
    <property type="match status" value="1"/>
</dbReference>